<dbReference type="AlphaFoldDB" id="A0A4D9EGG2"/>
<reference evidence="8 9" key="2">
    <citation type="submission" date="2019-04" db="EMBL/GenBank/DDBJ databases">
        <title>The genome sequence of big-headed turtle.</title>
        <authorList>
            <person name="Gong S."/>
        </authorList>
    </citation>
    <scope>NUCLEOTIDE SEQUENCE [LARGE SCALE GENOMIC DNA]</scope>
    <source>
        <strain evidence="8">DO16091913</strain>
        <tissue evidence="8">Muscle</tissue>
    </source>
</reference>
<proteinExistence type="predicted"/>
<dbReference type="EMBL" id="QXTE01000078">
    <property type="protein sequence ID" value="TFK07815.1"/>
    <property type="molecule type" value="Genomic_DNA"/>
</dbReference>
<dbReference type="SUPFAM" id="SSF51735">
    <property type="entry name" value="NAD(P)-binding Rossmann-fold domains"/>
    <property type="match status" value="1"/>
</dbReference>
<evidence type="ECO:0000259" key="6">
    <source>
        <dbReference type="Pfam" id="PF00107"/>
    </source>
</evidence>
<reference evidence="8 9" key="1">
    <citation type="submission" date="2019-04" db="EMBL/GenBank/DDBJ databases">
        <title>Draft genome of the big-headed turtle Platysternon megacephalum.</title>
        <authorList>
            <person name="Gong S."/>
        </authorList>
    </citation>
    <scope>NUCLEOTIDE SEQUENCE [LARGE SCALE GENOMIC DNA]</scope>
    <source>
        <strain evidence="8">DO16091913</strain>
        <tissue evidence="8">Muscle</tissue>
    </source>
</reference>
<keyword evidence="2" id="KW-0479">Metal-binding</keyword>
<dbReference type="OrthoDB" id="417550at2759"/>
<dbReference type="GO" id="GO:0046294">
    <property type="term" value="P:formaldehyde catabolic process"/>
    <property type="evidence" value="ECO:0007669"/>
    <property type="project" value="TreeGrafter"/>
</dbReference>
<comment type="cofactor">
    <cofactor evidence="1">
        <name>Zn(2+)</name>
        <dbReference type="ChEBI" id="CHEBI:29105"/>
    </cofactor>
</comment>
<dbReference type="Proteomes" id="UP000297703">
    <property type="component" value="Unassembled WGS sequence"/>
</dbReference>
<dbReference type="FunFam" id="3.40.50.720:FF:000003">
    <property type="entry name" value="S-(hydroxymethyl)glutathione dehydrogenase"/>
    <property type="match status" value="1"/>
</dbReference>
<comment type="caution">
    <text evidence="8">The sequence shown here is derived from an EMBL/GenBank/DDBJ whole genome shotgun (WGS) entry which is preliminary data.</text>
</comment>
<organism evidence="8 9">
    <name type="scientific">Platysternon megacephalum</name>
    <name type="common">big-headed turtle</name>
    <dbReference type="NCBI Taxonomy" id="55544"/>
    <lineage>
        <taxon>Eukaryota</taxon>
        <taxon>Metazoa</taxon>
        <taxon>Chordata</taxon>
        <taxon>Craniata</taxon>
        <taxon>Vertebrata</taxon>
        <taxon>Euteleostomi</taxon>
        <taxon>Archelosauria</taxon>
        <taxon>Testudinata</taxon>
        <taxon>Testudines</taxon>
        <taxon>Cryptodira</taxon>
        <taxon>Durocryptodira</taxon>
        <taxon>Testudinoidea</taxon>
        <taxon>Platysternidae</taxon>
        <taxon>Platysternon</taxon>
    </lineage>
</organism>
<dbReference type="Pfam" id="PF00107">
    <property type="entry name" value="ADH_zinc_N"/>
    <property type="match status" value="1"/>
</dbReference>
<dbReference type="Gene3D" id="3.40.50.720">
    <property type="entry name" value="NAD(P)-binding Rossmann-like Domain"/>
    <property type="match status" value="1"/>
</dbReference>
<dbReference type="PANTHER" id="PTHR43880">
    <property type="entry name" value="ALCOHOL DEHYDROGENASE"/>
    <property type="match status" value="1"/>
</dbReference>
<evidence type="ECO:0000256" key="3">
    <source>
        <dbReference type="ARBA" id="ARBA00022833"/>
    </source>
</evidence>
<dbReference type="STRING" id="55544.A0A4D9EGG2"/>
<dbReference type="GO" id="GO:0051903">
    <property type="term" value="F:S-(hydroxymethyl)glutathione dehydrogenase [NAD(P)+] activity"/>
    <property type="evidence" value="ECO:0007669"/>
    <property type="project" value="TreeGrafter"/>
</dbReference>
<keyword evidence="4" id="KW-0560">Oxidoreductase</keyword>
<keyword evidence="3" id="KW-0862">Zinc</keyword>
<dbReference type="EMBL" id="QXTE01006986">
    <property type="protein sequence ID" value="TFJ95427.1"/>
    <property type="molecule type" value="Genomic_DNA"/>
</dbReference>
<keyword evidence="5" id="KW-0520">NAD</keyword>
<evidence type="ECO:0000256" key="4">
    <source>
        <dbReference type="ARBA" id="ARBA00023002"/>
    </source>
</evidence>
<evidence type="ECO:0000256" key="5">
    <source>
        <dbReference type="ARBA" id="ARBA00023027"/>
    </source>
</evidence>
<protein>
    <submittedName>
        <fullName evidence="7">GDP-mannose 4,6-dehydratase</fullName>
    </submittedName>
    <submittedName>
        <fullName evidence="8">Neurotensin receptor type 1-like</fullName>
    </submittedName>
</protein>
<accession>A0A4D9EGG2</accession>
<evidence type="ECO:0000313" key="7">
    <source>
        <dbReference type="EMBL" id="TFJ95427.1"/>
    </source>
</evidence>
<sequence>MLGVAGLGSWQAAPVMDHAEQSEVEPGSSCAVFGLEGVGLSIVMGCKAAGASQVIGMDMNKDKFVKAKELGATKDINLKDFMKPIEEVLVEMTSYGVGYSLDSLMQWYRVY</sequence>
<evidence type="ECO:0000313" key="9">
    <source>
        <dbReference type="Proteomes" id="UP000297703"/>
    </source>
</evidence>
<feature type="domain" description="Alcohol dehydrogenase-like C-terminal" evidence="6">
    <location>
        <begin position="37"/>
        <end position="103"/>
    </location>
</feature>
<dbReference type="InterPro" id="IPR013149">
    <property type="entry name" value="ADH-like_C"/>
</dbReference>
<evidence type="ECO:0000313" key="8">
    <source>
        <dbReference type="EMBL" id="TFK07815.1"/>
    </source>
</evidence>
<keyword evidence="8" id="KW-0675">Receptor</keyword>
<dbReference type="GO" id="GO:0008270">
    <property type="term" value="F:zinc ion binding"/>
    <property type="evidence" value="ECO:0007669"/>
    <property type="project" value="TreeGrafter"/>
</dbReference>
<dbReference type="InterPro" id="IPR036291">
    <property type="entry name" value="NAD(P)-bd_dom_sf"/>
</dbReference>
<dbReference type="PANTHER" id="PTHR43880:SF12">
    <property type="entry name" value="ALCOHOL DEHYDROGENASE CLASS-3"/>
    <property type="match status" value="1"/>
</dbReference>
<dbReference type="GO" id="GO:0005829">
    <property type="term" value="C:cytosol"/>
    <property type="evidence" value="ECO:0007669"/>
    <property type="project" value="TreeGrafter"/>
</dbReference>
<gene>
    <name evidence="8" type="ORF">DR999_PMT09327</name>
    <name evidence="7" type="ORF">DR999_PMT23014</name>
</gene>
<keyword evidence="9" id="KW-1185">Reference proteome</keyword>
<evidence type="ECO:0000256" key="2">
    <source>
        <dbReference type="ARBA" id="ARBA00022723"/>
    </source>
</evidence>
<name>A0A4D9EGG2_9SAUR</name>
<evidence type="ECO:0000256" key="1">
    <source>
        <dbReference type="ARBA" id="ARBA00001947"/>
    </source>
</evidence>